<organism evidence="1 2">
    <name type="scientific">Natrinema hispanicum</name>
    <dbReference type="NCBI Taxonomy" id="392421"/>
    <lineage>
        <taxon>Archaea</taxon>
        <taxon>Methanobacteriati</taxon>
        <taxon>Methanobacteriota</taxon>
        <taxon>Stenosarchaea group</taxon>
        <taxon>Halobacteria</taxon>
        <taxon>Halobacteriales</taxon>
        <taxon>Natrialbaceae</taxon>
        <taxon>Natrinema</taxon>
    </lineage>
</organism>
<protein>
    <submittedName>
        <fullName evidence="1">Uncharacterized protein</fullName>
    </submittedName>
</protein>
<evidence type="ECO:0000313" key="2">
    <source>
        <dbReference type="Proteomes" id="UP000324021"/>
    </source>
</evidence>
<sequence>MRLIKMLGVVLLLAGSLIVVSSSGAFDSLDADRGVTVKTAADENAYLGVKYDDKLTTSTDGTPTLELESGKADGGGFCIFDCYDYEYNDMEIIIFEDNTATGGLSIADESFATDNGDVAARNDLRIKNDQGIGVMRGDFNCPADRRGLFEFYQEEASTKTTVSIQASDGDVTINLKREVNIECVPD</sequence>
<accession>A0A1G6KVG9</accession>
<dbReference type="Proteomes" id="UP000324021">
    <property type="component" value="Unassembled WGS sequence"/>
</dbReference>
<proteinExistence type="predicted"/>
<evidence type="ECO:0000313" key="1">
    <source>
        <dbReference type="EMBL" id="SDC34974.1"/>
    </source>
</evidence>
<name>A0A1G6KVG9_9EURY</name>
<gene>
    <name evidence="1" type="ORF">SAMN05192552_100393</name>
</gene>
<dbReference type="EMBL" id="FMZP01000003">
    <property type="protein sequence ID" value="SDC34974.1"/>
    <property type="molecule type" value="Genomic_DNA"/>
</dbReference>
<dbReference type="RefSeq" id="WP_149782235.1">
    <property type="nucleotide sequence ID" value="NZ_FMZP01000003.1"/>
</dbReference>
<reference evidence="1 2" key="1">
    <citation type="submission" date="2016-10" db="EMBL/GenBank/DDBJ databases">
        <authorList>
            <person name="Varghese N."/>
            <person name="Submissions S."/>
        </authorList>
    </citation>
    <scope>NUCLEOTIDE SEQUENCE [LARGE SCALE GENOMIC DNA]</scope>
    <source>
        <strain evidence="1 2">CDM_1</strain>
    </source>
</reference>
<dbReference type="AlphaFoldDB" id="A0A1G6KVG9"/>